<organism evidence="1">
    <name type="scientific">marine metagenome</name>
    <dbReference type="NCBI Taxonomy" id="408172"/>
    <lineage>
        <taxon>unclassified sequences</taxon>
        <taxon>metagenomes</taxon>
        <taxon>ecological metagenomes</taxon>
    </lineage>
</organism>
<evidence type="ECO:0000313" key="1">
    <source>
        <dbReference type="EMBL" id="SVA91880.1"/>
    </source>
</evidence>
<accession>A0A381ZRK9</accession>
<dbReference type="AlphaFoldDB" id="A0A381ZRK9"/>
<reference evidence="1" key="1">
    <citation type="submission" date="2018-05" db="EMBL/GenBank/DDBJ databases">
        <authorList>
            <person name="Lanie J.A."/>
            <person name="Ng W.-L."/>
            <person name="Kazmierczak K.M."/>
            <person name="Andrzejewski T.M."/>
            <person name="Davidsen T.M."/>
            <person name="Wayne K.J."/>
            <person name="Tettelin H."/>
            <person name="Glass J.I."/>
            <person name="Rusch D."/>
            <person name="Podicherti R."/>
            <person name="Tsui H.-C.T."/>
            <person name="Winkler M.E."/>
        </authorList>
    </citation>
    <scope>NUCLEOTIDE SEQUENCE</scope>
</reference>
<proteinExistence type="predicted"/>
<dbReference type="EMBL" id="UINC01022385">
    <property type="protein sequence ID" value="SVA91880.1"/>
    <property type="molecule type" value="Genomic_DNA"/>
</dbReference>
<evidence type="ECO:0008006" key="2">
    <source>
        <dbReference type="Google" id="ProtNLM"/>
    </source>
</evidence>
<dbReference type="InterPro" id="IPR017601">
    <property type="entry name" value="DGQHR-contain_dom"/>
</dbReference>
<name>A0A381ZRK9_9ZZZZ</name>
<gene>
    <name evidence="1" type="ORF">METZ01_LOCUS144734</name>
</gene>
<feature type="non-terminal residue" evidence="1">
    <location>
        <position position="678"/>
    </location>
</feature>
<protein>
    <recommendedName>
        <fullName evidence="2">DGQHR domain-containing protein</fullName>
    </recommendedName>
</protein>
<dbReference type="NCBIfam" id="TIGR03187">
    <property type="entry name" value="DGQHR"/>
    <property type="match status" value="1"/>
</dbReference>
<sequence length="678" mass="76943">MRDEEACISFMLGKLRAKRSITSKKVNQLEAIDEAVEILEERQRIIKEEKEDAPDWSEDETLALIDYYVTGLSGVDSESGIRVDGGDDKPVDDWNPNSIFTWGEWRLEEATSIKDSKGRALGYSDELIRTISPVGGGATIHAYSEAPPDVNWKLTKIGQKGIEFLIGKAKISEIDAVCSVPSLPEEMSSEEAGKRVGDRNRGPDEWQRRVNAKRVLEISNFIGVPGNIIANSALLYAPPGHDSFSTDGEGGVTIDFSKFLRERLIPNHGDAWLDHDFEEETPGDLRPLWLIDGQHRVRGLSQSEIGCEIDIPIILFTSEFSLDQSAKVFAEINTLQKKLDTLHTLYMQHRFQIPNRISPTRDFSPWDSSDADTWDSRQNHLSYECAGWLASHEGGPLFGRIKILESNRPKFTIIKANSWVDYSRSWFGKNGPYSADDCEYDKETMFQEIENYFQAFVNICNHGEWPDEEDRWSPHSKNKGVLQLHSSSQALLLIYQDVHEKARMGYTKEPISVKRFEKVLLPLKWADWRDERVLDRYSGSGEVPRTSLRVWMRAAIRGGKDFDSGKVMSAKLKSLPGRGLLAPPADSPIEIDSDLEWPEKGKAGFVQLLSLRPHHSLATSRWTLRCSEGKNRIRKRVKANIGEPAGFRFSWDDWVDNVKHVYVRVEWVNVNSPEAHAE</sequence>